<dbReference type="KEGG" id="pfaa:MM59RIKEN_29760"/>
<keyword evidence="3" id="KW-0614">Plasmid</keyword>
<organism evidence="3 4">
    <name type="scientific">Pusillibacter faecalis</name>
    <dbReference type="NCBI Taxonomy" id="2714358"/>
    <lineage>
        <taxon>Bacteria</taxon>
        <taxon>Bacillati</taxon>
        <taxon>Bacillota</taxon>
        <taxon>Clostridia</taxon>
        <taxon>Eubacteriales</taxon>
        <taxon>Oscillospiraceae</taxon>
        <taxon>Pusillibacter</taxon>
    </lineage>
</organism>
<feature type="domain" description="Type VII secretion system protein EssD-like" evidence="2">
    <location>
        <begin position="71"/>
        <end position="197"/>
    </location>
</feature>
<evidence type="ECO:0000313" key="4">
    <source>
        <dbReference type="Proteomes" id="UP000679848"/>
    </source>
</evidence>
<dbReference type="Pfam" id="PF13930">
    <property type="entry name" value="Endonuclea_NS_2"/>
    <property type="match status" value="1"/>
</dbReference>
<keyword evidence="1" id="KW-0732">Signal</keyword>
<keyword evidence="4" id="KW-1185">Reference proteome</keyword>
<feature type="chain" id="PRO_5032564013" evidence="1">
    <location>
        <begin position="33"/>
        <end position="235"/>
    </location>
</feature>
<evidence type="ECO:0000259" key="2">
    <source>
        <dbReference type="Pfam" id="PF13930"/>
    </source>
</evidence>
<sequence length="235" mass="26136">MTKRRNQKKIKSSQAMALLLLALVGSALYRYAVPASTASIQDIPAYNGSPYVTISDNVPTFTEQDWTTDSYEIYGALDALGRCTRAEACIGPDLMPSEDRESIQDVTPTGWVQESYDFISGQYLYNRSHLIGYQLTGENANACNLITGTRYLNVEGMLPFENMVADYIQETGNHVLYRVTPMFEGSDLLAQGVQMEAWSVEDQGDGISFHVFCYNVQPGVEIDYATGENWIGEDT</sequence>
<geneLocation type="plasmid" evidence="3 4">
    <name>pMM59_01</name>
</geneLocation>
<protein>
    <submittedName>
        <fullName evidence="3">DNA-entry nuclease</fullName>
    </submittedName>
</protein>
<proteinExistence type="predicted"/>
<evidence type="ECO:0000313" key="3">
    <source>
        <dbReference type="EMBL" id="BCK85657.1"/>
    </source>
</evidence>
<feature type="signal peptide" evidence="1">
    <location>
        <begin position="1"/>
        <end position="32"/>
    </location>
</feature>
<dbReference type="InterPro" id="IPR044929">
    <property type="entry name" value="DNA/RNA_non-sp_Endonuclease_sf"/>
</dbReference>
<evidence type="ECO:0000256" key="1">
    <source>
        <dbReference type="SAM" id="SignalP"/>
    </source>
</evidence>
<dbReference type="Proteomes" id="UP000679848">
    <property type="component" value="Plasmid pMM59_01"/>
</dbReference>
<name>A0A810QHR8_9FIRM</name>
<dbReference type="AlphaFoldDB" id="A0A810QHR8"/>
<dbReference type="InterPro" id="IPR044927">
    <property type="entry name" value="Endonuclea_NS_2"/>
</dbReference>
<dbReference type="EMBL" id="AP023421">
    <property type="protein sequence ID" value="BCK85657.1"/>
    <property type="molecule type" value="Genomic_DNA"/>
</dbReference>
<accession>A0A810QHR8</accession>
<gene>
    <name evidence="3" type="ORF">MM59RIKEN_29760</name>
</gene>
<dbReference type="Gene3D" id="3.40.570.10">
    <property type="entry name" value="Extracellular Endonuclease, subunit A"/>
    <property type="match status" value="1"/>
</dbReference>
<reference evidence="3" key="1">
    <citation type="submission" date="2020-09" db="EMBL/GenBank/DDBJ databases">
        <title>New species isolated from human feces.</title>
        <authorList>
            <person name="Kitahara M."/>
            <person name="Shigeno Y."/>
            <person name="Shime M."/>
            <person name="Matsumoto Y."/>
            <person name="Nakamura S."/>
            <person name="Motooka D."/>
            <person name="Fukuoka S."/>
            <person name="Nishikawa H."/>
            <person name="Benno Y."/>
        </authorList>
    </citation>
    <scope>NUCLEOTIDE SEQUENCE</scope>
    <source>
        <strain evidence="3">MM59</strain>
        <plasmid evidence="3">pMM59_01</plasmid>
    </source>
</reference>